<reference evidence="3" key="1">
    <citation type="submission" date="2016-05" db="EMBL/GenBank/DDBJ databases">
        <title>Comparative genomics of biotechnologically important yeasts.</title>
        <authorList>
            <consortium name="DOE Joint Genome Institute"/>
            <person name="Riley R."/>
            <person name="Haridas S."/>
            <person name="Wolfe K.H."/>
            <person name="Lopes M.R."/>
            <person name="Hittinger C.T."/>
            <person name="Goker M."/>
            <person name="Salamov A."/>
            <person name="Wisecaver J."/>
            <person name="Long T.M."/>
            <person name="Aerts A.L."/>
            <person name="Barry K."/>
            <person name="Choi C."/>
            <person name="Clum A."/>
            <person name="Coughlan A.Y."/>
            <person name="Deshpande S."/>
            <person name="Douglass A.P."/>
            <person name="Hanson S.J."/>
            <person name="Klenk H.-P."/>
            <person name="Labutti K."/>
            <person name="Lapidus A."/>
            <person name="Lindquist E."/>
            <person name="Lipzen A."/>
            <person name="Meier-Kolthoff J.P."/>
            <person name="Ohm R.A."/>
            <person name="Otillar R.P."/>
            <person name="Pangilinan J."/>
            <person name="Peng Y."/>
            <person name="Rokas A."/>
            <person name="Rosa C.A."/>
            <person name="Scheuner C."/>
            <person name="Sibirny A.A."/>
            <person name="Slot J.C."/>
            <person name="Stielow J.B."/>
            <person name="Sun H."/>
            <person name="Kurtzman C.P."/>
            <person name="Blackwell M."/>
            <person name="Grigoriev I.V."/>
            <person name="Jeffries T.W."/>
        </authorList>
    </citation>
    <scope>NUCLEOTIDE SEQUENCE [LARGE SCALE GENOMIC DNA]</scope>
    <source>
        <strain evidence="3">NRRL Y-1933</strain>
    </source>
</reference>
<accession>A0A1E4RHP1</accession>
<dbReference type="RefSeq" id="XP_020075692.1">
    <property type="nucleotide sequence ID" value="XM_020221518.1"/>
</dbReference>
<name>A0A1E4RHP1_9ASCO</name>
<gene>
    <name evidence="2" type="ORF">HYPBUDRAFT_153380</name>
</gene>
<dbReference type="GeneID" id="30996067"/>
<sequence length="102" mass="11104">MSSTSTHKLEEAPLIIQDQKRRKLDQQMTIPMPSESLKSNSNGTLIDNSNGTMTPIASTKPMEIDSQEYIECPCGHMHGPGQGDHHDIHAVGLASVPLLRGD</sequence>
<organism evidence="2 3">
    <name type="scientific">Hyphopichia burtonii NRRL Y-1933</name>
    <dbReference type="NCBI Taxonomy" id="984485"/>
    <lineage>
        <taxon>Eukaryota</taxon>
        <taxon>Fungi</taxon>
        <taxon>Dikarya</taxon>
        <taxon>Ascomycota</taxon>
        <taxon>Saccharomycotina</taxon>
        <taxon>Pichiomycetes</taxon>
        <taxon>Debaryomycetaceae</taxon>
        <taxon>Hyphopichia</taxon>
    </lineage>
</organism>
<evidence type="ECO:0000256" key="1">
    <source>
        <dbReference type="SAM" id="MobiDB-lite"/>
    </source>
</evidence>
<dbReference type="AlphaFoldDB" id="A0A1E4RHP1"/>
<keyword evidence="3" id="KW-1185">Reference proteome</keyword>
<proteinExistence type="predicted"/>
<feature type="compositionally biased region" description="Polar residues" evidence="1">
    <location>
        <begin position="36"/>
        <end position="57"/>
    </location>
</feature>
<feature type="region of interest" description="Disordered" evidence="1">
    <location>
        <begin position="31"/>
        <end position="58"/>
    </location>
</feature>
<dbReference type="OrthoDB" id="4026234at2759"/>
<dbReference type="Proteomes" id="UP000095085">
    <property type="component" value="Unassembled WGS sequence"/>
</dbReference>
<dbReference type="EMBL" id="KV454542">
    <property type="protein sequence ID" value="ODV66625.1"/>
    <property type="molecule type" value="Genomic_DNA"/>
</dbReference>
<evidence type="ECO:0000313" key="2">
    <source>
        <dbReference type="EMBL" id="ODV66625.1"/>
    </source>
</evidence>
<protein>
    <submittedName>
        <fullName evidence="2">Uncharacterized protein</fullName>
    </submittedName>
</protein>
<evidence type="ECO:0000313" key="3">
    <source>
        <dbReference type="Proteomes" id="UP000095085"/>
    </source>
</evidence>